<dbReference type="EMBL" id="NBNE01006129">
    <property type="protein sequence ID" value="OWZ02493.1"/>
    <property type="molecule type" value="Genomic_DNA"/>
</dbReference>
<organism evidence="2 3">
    <name type="scientific">Phytophthora megakarya</name>
    <dbReference type="NCBI Taxonomy" id="4795"/>
    <lineage>
        <taxon>Eukaryota</taxon>
        <taxon>Sar</taxon>
        <taxon>Stramenopiles</taxon>
        <taxon>Oomycota</taxon>
        <taxon>Peronosporomycetes</taxon>
        <taxon>Peronosporales</taxon>
        <taxon>Peronosporaceae</taxon>
        <taxon>Phytophthora</taxon>
    </lineage>
</organism>
<comment type="caution">
    <text evidence="2">The sequence shown here is derived from an EMBL/GenBank/DDBJ whole genome shotgun (WGS) entry which is preliminary data.</text>
</comment>
<dbReference type="OrthoDB" id="144783at2759"/>
<protein>
    <submittedName>
        <fullName evidence="2">Uncharacterized protein</fullName>
    </submittedName>
</protein>
<dbReference type="AlphaFoldDB" id="A0A225VAT2"/>
<dbReference type="Proteomes" id="UP000198211">
    <property type="component" value="Unassembled WGS sequence"/>
</dbReference>
<sequence>MLAVWWFWMLLLLVSVYRPMARYDVLEYLCCGGLGVVAMIGAFNMLNYLFQWTSYGVYASGVIIVVGVLTHAWRQGRPEGYLEEVALGAVLELALKSVRKDAKTRQRREAEISAVFRITMTNYQSSLPTTLW</sequence>
<keyword evidence="3" id="KW-1185">Reference proteome</keyword>
<feature type="transmembrane region" description="Helical" evidence="1">
    <location>
        <begin position="6"/>
        <end position="21"/>
    </location>
</feature>
<feature type="transmembrane region" description="Helical" evidence="1">
    <location>
        <begin position="55"/>
        <end position="73"/>
    </location>
</feature>
<gene>
    <name evidence="2" type="ORF">PHMEG_00025933</name>
</gene>
<evidence type="ECO:0000256" key="1">
    <source>
        <dbReference type="SAM" id="Phobius"/>
    </source>
</evidence>
<evidence type="ECO:0000313" key="2">
    <source>
        <dbReference type="EMBL" id="OWZ02493.1"/>
    </source>
</evidence>
<evidence type="ECO:0000313" key="3">
    <source>
        <dbReference type="Proteomes" id="UP000198211"/>
    </source>
</evidence>
<keyword evidence="1" id="KW-0472">Membrane</keyword>
<proteinExistence type="predicted"/>
<keyword evidence="1" id="KW-1133">Transmembrane helix</keyword>
<feature type="transmembrane region" description="Helical" evidence="1">
    <location>
        <begin position="28"/>
        <end position="49"/>
    </location>
</feature>
<keyword evidence="1" id="KW-0812">Transmembrane</keyword>
<reference evidence="3" key="1">
    <citation type="submission" date="2017-03" db="EMBL/GenBank/DDBJ databases">
        <title>Phytopthora megakarya and P. palmivora, two closely related causual agents of cacao black pod achieved similar genome size and gene model numbers by different mechanisms.</title>
        <authorList>
            <person name="Ali S."/>
            <person name="Shao J."/>
            <person name="Larry D.J."/>
            <person name="Kronmiller B."/>
            <person name="Shen D."/>
            <person name="Strem M.D."/>
            <person name="Melnick R.L."/>
            <person name="Guiltinan M.J."/>
            <person name="Tyler B.M."/>
            <person name="Meinhardt L.W."/>
            <person name="Bailey B.A."/>
        </authorList>
    </citation>
    <scope>NUCLEOTIDE SEQUENCE [LARGE SCALE GENOMIC DNA]</scope>
    <source>
        <strain evidence="3">zdho120</strain>
    </source>
</reference>
<accession>A0A225VAT2</accession>
<name>A0A225VAT2_9STRA</name>